<dbReference type="AlphaFoldDB" id="A0A2I2FIP1"/>
<reference evidence="1 2" key="1">
    <citation type="submission" date="2017-12" db="EMBL/GenBank/DDBJ databases">
        <authorList>
            <consortium name="DOE Joint Genome Institute"/>
            <person name="Haridas S."/>
            <person name="Kjaerbolling I."/>
            <person name="Vesth T.C."/>
            <person name="Frisvad J.C."/>
            <person name="Nybo J.L."/>
            <person name="Theobald S."/>
            <person name="Kuo A."/>
            <person name="Bowyer P."/>
            <person name="Matsuda Y."/>
            <person name="Mondo S."/>
            <person name="Lyhne E.K."/>
            <person name="Kogle M.E."/>
            <person name="Clum A."/>
            <person name="Lipzen A."/>
            <person name="Salamov A."/>
            <person name="Ngan C.Y."/>
            <person name="Daum C."/>
            <person name="Chiniquy J."/>
            <person name="Barry K."/>
            <person name="LaButti K."/>
            <person name="Simmons B.A."/>
            <person name="Magnuson J.K."/>
            <person name="Mortensen U.H."/>
            <person name="Larsen T.O."/>
            <person name="Grigoriev I.V."/>
            <person name="Baker S.E."/>
            <person name="Andersen M.R."/>
            <person name="Nordberg H.P."/>
            <person name="Cantor M.N."/>
            <person name="Hua S.X."/>
        </authorList>
    </citation>
    <scope>NUCLEOTIDE SEQUENCE [LARGE SCALE GENOMIC DNA]</scope>
    <source>
        <strain evidence="1 2">CBS 102.13</strain>
    </source>
</reference>
<organism evidence="1 2">
    <name type="scientific">Aspergillus candidus</name>
    <dbReference type="NCBI Taxonomy" id="41067"/>
    <lineage>
        <taxon>Eukaryota</taxon>
        <taxon>Fungi</taxon>
        <taxon>Dikarya</taxon>
        <taxon>Ascomycota</taxon>
        <taxon>Pezizomycotina</taxon>
        <taxon>Eurotiomycetes</taxon>
        <taxon>Eurotiomycetidae</taxon>
        <taxon>Eurotiales</taxon>
        <taxon>Aspergillaceae</taxon>
        <taxon>Aspergillus</taxon>
        <taxon>Aspergillus subgen. Circumdati</taxon>
    </lineage>
</organism>
<evidence type="ECO:0000313" key="2">
    <source>
        <dbReference type="Proteomes" id="UP000234585"/>
    </source>
</evidence>
<dbReference type="Gene3D" id="3.80.10.10">
    <property type="entry name" value="Ribonuclease Inhibitor"/>
    <property type="match status" value="1"/>
</dbReference>
<dbReference type="RefSeq" id="XP_024674502.1">
    <property type="nucleotide sequence ID" value="XM_024816068.1"/>
</dbReference>
<name>A0A2I2FIP1_ASPCN</name>
<keyword evidence="2" id="KW-1185">Reference proteome</keyword>
<gene>
    <name evidence="1" type="ORF">BDW47DRAFT_123509</name>
</gene>
<dbReference type="Proteomes" id="UP000234585">
    <property type="component" value="Unassembled WGS sequence"/>
</dbReference>
<accession>A0A2I2FIP1</accession>
<sequence length="687" mass="76689">MRHFANPKSGPRIQNRLGIPLSSYTANQVIELSFSREGSFLSYAMCSLPLEIIQHMTSLVRDWSSQDLSSLRLVNRACYHAVAPVVYDRLSVEFVDYPSLQRSVSQAGSGFGGKYLKYARRLDVRVLPQKPAHTAGQNERPLDPFWDTDVPLSRWLDARPSTVGPFMERALTDWATPGEKYVTMEPGLYAEGNWLPLVLLIARLERLTELHFVAANVFPSCLLQTIQERHPQCRIHVWSCQQPDLSGKSPEMVLPKLKCPKQEEQFEVEVLRSPCVRALTLNASFDYGDECTHALLHYLAMAPNLKHLRIHSSLDGEDQSDMADRNRRPLGSLRSARRLPAIPVETLSLTGSADHAAILLTLAVCVNLSNLRALEMDSGTNPTAFTAAALAARNLEKLFLNVHQTPGSPSYDVIEDSIVAAINALQPLKTLCLRSLRTASPVHRVVKRHGPTLQTLVVEASTEEDRSSRAGGYKYPQLHGGEIRLIAPSCPHLQELRIQLRRSRGSWRECLAYQAIGQFPSLHTVILDLHYDPRDHPSPSHPCAHHHLREALINAATDGPLATAIWDLISANQPSRRLRSLRVVPFGARFFAPGESLVLQRLSPSLLVKRPPCYPREPLLVVDVGSAEMELQRRAHRAVCHLPLDPPVPDSVVRVFHELWPPVTEGGDWRSTPWKSLPLEGCLVPSS</sequence>
<dbReference type="EMBL" id="KZ559124">
    <property type="protein sequence ID" value="PLB40490.1"/>
    <property type="molecule type" value="Genomic_DNA"/>
</dbReference>
<proteinExistence type="predicted"/>
<dbReference type="InterPro" id="IPR032675">
    <property type="entry name" value="LRR_dom_sf"/>
</dbReference>
<dbReference type="SUPFAM" id="SSF52047">
    <property type="entry name" value="RNI-like"/>
    <property type="match status" value="1"/>
</dbReference>
<protein>
    <submittedName>
        <fullName evidence="1">Uncharacterized protein</fullName>
    </submittedName>
</protein>
<dbReference type="OrthoDB" id="3945550at2759"/>
<dbReference type="GeneID" id="36523228"/>
<dbReference type="STRING" id="41067.A0A2I2FIP1"/>
<evidence type="ECO:0000313" key="1">
    <source>
        <dbReference type="EMBL" id="PLB40490.1"/>
    </source>
</evidence>